<dbReference type="EMBL" id="CAJVQB010043596">
    <property type="protein sequence ID" value="CAG8831299.1"/>
    <property type="molecule type" value="Genomic_DNA"/>
</dbReference>
<keyword evidence="2" id="KW-1185">Reference proteome</keyword>
<feature type="non-terminal residue" evidence="1">
    <location>
        <position position="1"/>
    </location>
</feature>
<evidence type="ECO:0000313" key="2">
    <source>
        <dbReference type="Proteomes" id="UP000789901"/>
    </source>
</evidence>
<dbReference type="Proteomes" id="UP000789901">
    <property type="component" value="Unassembled WGS sequence"/>
</dbReference>
<proteinExistence type="predicted"/>
<accession>A0ABN7WGP4</accession>
<gene>
    <name evidence="1" type="ORF">GMARGA_LOCUS30621</name>
</gene>
<protein>
    <submittedName>
        <fullName evidence="1">40665_t:CDS:1</fullName>
    </submittedName>
</protein>
<name>A0ABN7WGP4_GIGMA</name>
<sequence length="43" mass="5008">NIEAWLKFPKELEGLKCYYLEEILDDQNEISSDNNSLAKFSKA</sequence>
<reference evidence="1 2" key="1">
    <citation type="submission" date="2021-06" db="EMBL/GenBank/DDBJ databases">
        <authorList>
            <person name="Kallberg Y."/>
            <person name="Tangrot J."/>
            <person name="Rosling A."/>
        </authorList>
    </citation>
    <scope>NUCLEOTIDE SEQUENCE [LARGE SCALE GENOMIC DNA]</scope>
    <source>
        <strain evidence="1 2">120-4 pot B 10/14</strain>
    </source>
</reference>
<evidence type="ECO:0000313" key="1">
    <source>
        <dbReference type="EMBL" id="CAG8831299.1"/>
    </source>
</evidence>
<organism evidence="1 2">
    <name type="scientific">Gigaspora margarita</name>
    <dbReference type="NCBI Taxonomy" id="4874"/>
    <lineage>
        <taxon>Eukaryota</taxon>
        <taxon>Fungi</taxon>
        <taxon>Fungi incertae sedis</taxon>
        <taxon>Mucoromycota</taxon>
        <taxon>Glomeromycotina</taxon>
        <taxon>Glomeromycetes</taxon>
        <taxon>Diversisporales</taxon>
        <taxon>Gigasporaceae</taxon>
        <taxon>Gigaspora</taxon>
    </lineage>
</organism>
<comment type="caution">
    <text evidence="1">The sequence shown here is derived from an EMBL/GenBank/DDBJ whole genome shotgun (WGS) entry which is preliminary data.</text>
</comment>